<dbReference type="Proteomes" id="UP000196240">
    <property type="component" value="Unassembled WGS sequence"/>
</dbReference>
<dbReference type="InterPro" id="IPR001853">
    <property type="entry name" value="DSBA-like_thioredoxin_dom"/>
</dbReference>
<reference evidence="2 3" key="1">
    <citation type="submission" date="2017-02" db="EMBL/GenBank/DDBJ databases">
        <authorList>
            <person name="Peterson S.W."/>
        </authorList>
    </citation>
    <scope>NUCLEOTIDE SEQUENCE [LARGE SCALE GENOMIC DNA]</scope>
    <source>
        <strain evidence="2">C6</strain>
    </source>
</reference>
<dbReference type="RefSeq" id="WP_087014959.1">
    <property type="nucleotide sequence ID" value="NZ_FUUY01000019.1"/>
</dbReference>
<dbReference type="SUPFAM" id="SSF52833">
    <property type="entry name" value="Thioredoxin-like"/>
    <property type="match status" value="1"/>
</dbReference>
<dbReference type="CDD" id="cd03024">
    <property type="entry name" value="DsbA_FrnE"/>
    <property type="match status" value="1"/>
</dbReference>
<organism evidence="2 3">
    <name type="scientific">Acinetobacter johnsonii</name>
    <dbReference type="NCBI Taxonomy" id="40214"/>
    <lineage>
        <taxon>Bacteria</taxon>
        <taxon>Pseudomonadati</taxon>
        <taxon>Pseudomonadota</taxon>
        <taxon>Gammaproteobacteria</taxon>
        <taxon>Moraxellales</taxon>
        <taxon>Moraxellaceae</taxon>
        <taxon>Acinetobacter</taxon>
    </lineage>
</organism>
<evidence type="ECO:0000313" key="3">
    <source>
        <dbReference type="Proteomes" id="UP000196240"/>
    </source>
</evidence>
<name>A0A1R7QHM1_ACIJO</name>
<protein>
    <submittedName>
        <fullName evidence="2">DSBA-like thioredoxin domain protein</fullName>
    </submittedName>
</protein>
<feature type="domain" description="DSBA-like thioredoxin" evidence="1">
    <location>
        <begin position="7"/>
        <end position="168"/>
    </location>
</feature>
<dbReference type="GO" id="GO:0016491">
    <property type="term" value="F:oxidoreductase activity"/>
    <property type="evidence" value="ECO:0007669"/>
    <property type="project" value="InterPro"/>
</dbReference>
<dbReference type="AlphaFoldDB" id="A0A1R7QHM1"/>
<accession>A0A1R7QHM1</accession>
<evidence type="ECO:0000259" key="1">
    <source>
        <dbReference type="Pfam" id="PF01323"/>
    </source>
</evidence>
<dbReference type="EMBL" id="FUUY01000019">
    <property type="protein sequence ID" value="SJX23759.1"/>
    <property type="molecule type" value="Genomic_DNA"/>
</dbReference>
<gene>
    <name evidence="2" type="ORF">ACNJC6_03438</name>
</gene>
<dbReference type="Pfam" id="PF01323">
    <property type="entry name" value="DSBA"/>
    <property type="match status" value="1"/>
</dbReference>
<sequence>MTREINIEVFFDFICPWCMIGKRQLQVAIEKLRYSHPDVIVKLQWKGVQLLPHIPVDGIPFNAFYLQRLGSMTAVRMRQAQVREAAKAVSIDLDFDRIPRMPNTAKAHSFYANANKICDAAQSYRLLEGLYSAHFHHSENISETEVLRKIATYCGFSEELIDALLQKPHMPFFNGDTGGKGVPYFVFDRSFAMVGARPADELYQAMLDALVERREIA</sequence>
<proteinExistence type="predicted"/>
<dbReference type="InterPro" id="IPR036249">
    <property type="entry name" value="Thioredoxin-like_sf"/>
</dbReference>
<evidence type="ECO:0000313" key="2">
    <source>
        <dbReference type="EMBL" id="SJX23759.1"/>
    </source>
</evidence>
<dbReference type="PANTHER" id="PTHR13887">
    <property type="entry name" value="GLUTATHIONE S-TRANSFERASE KAPPA"/>
    <property type="match status" value="1"/>
</dbReference>
<dbReference type="Gene3D" id="3.40.30.10">
    <property type="entry name" value="Glutaredoxin"/>
    <property type="match status" value="1"/>
</dbReference>
<dbReference type="PANTHER" id="PTHR13887:SF41">
    <property type="entry name" value="THIOREDOXIN SUPERFAMILY PROTEIN"/>
    <property type="match status" value="1"/>
</dbReference>